<dbReference type="SUPFAM" id="SSF56672">
    <property type="entry name" value="DNA/RNA polymerases"/>
    <property type="match status" value="1"/>
</dbReference>
<dbReference type="PIR" id="T14619">
    <property type="entry name" value="T14619"/>
</dbReference>
<keyword evidence="2" id="KW-0548">Nucleotidyltransferase</keyword>
<feature type="non-terminal residue" evidence="2">
    <location>
        <position position="507"/>
    </location>
</feature>
<dbReference type="Pfam" id="PF00078">
    <property type="entry name" value="RVT_1"/>
    <property type="match status" value="1"/>
</dbReference>
<dbReference type="GO" id="GO:0003964">
    <property type="term" value="F:RNA-directed DNA polymerase activity"/>
    <property type="evidence" value="ECO:0007669"/>
    <property type="project" value="UniProtKB-KW"/>
</dbReference>
<dbReference type="EMBL" id="Y13368">
    <property type="protein sequence ID" value="CAA73798.1"/>
    <property type="molecule type" value="Genomic_DNA"/>
</dbReference>
<dbReference type="Gene3D" id="3.60.10.10">
    <property type="entry name" value="Endonuclease/exonuclease/phosphatase"/>
    <property type="match status" value="1"/>
</dbReference>
<reference evidence="2" key="1">
    <citation type="journal article" date="1998" name="Plant Mol. Biol.">
        <title>The genomic organization of non-LTR retrotransposons (LINEs) from three Beta species and five other angiosperms.</title>
        <authorList>
            <person name="Kubis S.E."/>
            <person name="Heslop-Harrison J.S."/>
            <person name="Desel C."/>
            <person name="Schmidt T."/>
        </authorList>
    </citation>
    <scope>NUCLEOTIDE SEQUENCE</scope>
</reference>
<evidence type="ECO:0000313" key="2">
    <source>
        <dbReference type="EMBL" id="CAA73798.1"/>
    </source>
</evidence>
<dbReference type="InterPro" id="IPR036691">
    <property type="entry name" value="Endo/exonu/phosph_ase_sf"/>
</dbReference>
<accession>O23757</accession>
<dbReference type="SUPFAM" id="SSF56219">
    <property type="entry name" value="DNase I-like"/>
    <property type="match status" value="1"/>
</dbReference>
<organism evidence="2">
    <name type="scientific">Beta vulgaris subsp. vulgaris</name>
    <name type="common">Beet</name>
    <dbReference type="NCBI Taxonomy" id="3555"/>
    <lineage>
        <taxon>Eukaryota</taxon>
        <taxon>Viridiplantae</taxon>
        <taxon>Streptophyta</taxon>
        <taxon>Embryophyta</taxon>
        <taxon>Tracheophyta</taxon>
        <taxon>Spermatophyta</taxon>
        <taxon>Magnoliopsida</taxon>
        <taxon>eudicotyledons</taxon>
        <taxon>Gunneridae</taxon>
        <taxon>Pentapetalae</taxon>
        <taxon>Caryophyllales</taxon>
        <taxon>Chenopodiaceae</taxon>
        <taxon>Betoideae</taxon>
        <taxon>Beta</taxon>
    </lineage>
</organism>
<dbReference type="InterPro" id="IPR000477">
    <property type="entry name" value="RT_dom"/>
</dbReference>
<dbReference type="InterPro" id="IPR043502">
    <property type="entry name" value="DNA/RNA_pol_sf"/>
</dbReference>
<evidence type="ECO:0000259" key="1">
    <source>
        <dbReference type="PROSITE" id="PS50878"/>
    </source>
</evidence>
<dbReference type="AlphaFoldDB" id="O23757"/>
<feature type="non-terminal residue" evidence="2">
    <location>
        <position position="1"/>
    </location>
</feature>
<name>O23757_BETVV</name>
<dbReference type="PROSITE" id="PS50878">
    <property type="entry name" value="RT_POL"/>
    <property type="match status" value="1"/>
</dbReference>
<keyword evidence="2" id="KW-0695">RNA-directed DNA polymerase</keyword>
<feature type="domain" description="Reverse transcriptase" evidence="1">
    <location>
        <begin position="343"/>
        <end position="507"/>
    </location>
</feature>
<dbReference type="CDD" id="cd01650">
    <property type="entry name" value="RT_nLTR_like"/>
    <property type="match status" value="1"/>
</dbReference>
<sequence>DRGSPCLIMGDYNETLIPAERGSHLISSQGARDFQNFINNMGLIEISPIKGFFTWFRGQSKSKLDRLFVQPEWLTSFPSLKLNILKRSPSDHCPLLAFSSHQNWGPKPFRFLNCWLTHPQCMKIISEIWTKNHNSSVPDKLRTLKEALKQWNQKEFGIIDDNIKHCEEKIHFLDNIANSRLLCTNELQERDDAQLNLWTWLKRSESYWALNSRARWIKEGDSNTRYFHTLATIRRHKNHLQYIKTEGKNISKPGEIKEEAVAYFQHIFAEEFSTRPVFNGLNFNKLSESECSSLIAPFTHEEIDEAVDSCDAQKAPGPDGFNFKFIKSSWEVIKKDIYKIVEDFWASGSLPHGCNSAFIALIPKTQHPRGFNEFRPISMVGCLYKIIAKILARRLQRVMDHLIGPYQSSFIKGRQILDGVLIASELIDSCRRMKNEAVVLKLDFHKAFDSISWNYLEWVLCQMNFPLVWRSWIRSCVMSASAAVLINGSPSSVFKLQRGLRQGDPLS</sequence>
<keyword evidence="2" id="KW-0808">Transferase</keyword>
<dbReference type="PANTHER" id="PTHR19446">
    <property type="entry name" value="REVERSE TRANSCRIPTASES"/>
    <property type="match status" value="1"/>
</dbReference>
<protein>
    <submittedName>
        <fullName evidence="2">Reverse transcriptase</fullName>
    </submittedName>
</protein>
<proteinExistence type="predicted"/>